<dbReference type="Pfam" id="PF00795">
    <property type="entry name" value="CN_hydrolase"/>
    <property type="match status" value="1"/>
</dbReference>
<dbReference type="InterPro" id="IPR003010">
    <property type="entry name" value="C-N_Hydrolase"/>
</dbReference>
<evidence type="ECO:0000256" key="1">
    <source>
        <dbReference type="ARBA" id="ARBA00022801"/>
    </source>
</evidence>
<dbReference type="PANTHER" id="PTHR43674:SF2">
    <property type="entry name" value="BETA-UREIDOPROPIONASE"/>
    <property type="match status" value="1"/>
</dbReference>
<dbReference type="PANTHER" id="PTHR43674">
    <property type="entry name" value="NITRILASE C965.09-RELATED"/>
    <property type="match status" value="1"/>
</dbReference>
<feature type="non-terminal residue" evidence="3">
    <location>
        <position position="181"/>
    </location>
</feature>
<name>X0VNQ5_9ZZZZ</name>
<comment type="caution">
    <text evidence="3">The sequence shown here is derived from an EMBL/GenBank/DDBJ whole genome shotgun (WGS) entry which is preliminary data.</text>
</comment>
<reference evidence="3" key="1">
    <citation type="journal article" date="2014" name="Front. Microbiol.">
        <title>High frequency of phylogenetically diverse reductive dehalogenase-homologous genes in deep subseafloor sedimentary metagenomes.</title>
        <authorList>
            <person name="Kawai M."/>
            <person name="Futagami T."/>
            <person name="Toyoda A."/>
            <person name="Takaki Y."/>
            <person name="Nishi S."/>
            <person name="Hori S."/>
            <person name="Arai W."/>
            <person name="Tsubouchi T."/>
            <person name="Morono Y."/>
            <person name="Uchiyama I."/>
            <person name="Ito T."/>
            <person name="Fujiyama A."/>
            <person name="Inagaki F."/>
            <person name="Takami H."/>
        </authorList>
    </citation>
    <scope>NUCLEOTIDE SEQUENCE</scope>
    <source>
        <strain evidence="3">Expedition CK06-06</strain>
    </source>
</reference>
<sequence length="181" mass="20022">MRVAFIQFAPELGDVEATMQKVERLVEQCSGADLVVLPELCNSGYNFESVDQAWETSEAVQDSSFVGHLEALCQQHGIHIVSGLNEREGQYLYNSAVLVGPRGYVGKYQKLHLFYNEKDVFQPGAAGLPVFDIGPCRVGMLVCFDWLFPEVWRILALQGADVICHPSNLVLPGLAQRAIPI</sequence>
<dbReference type="InterPro" id="IPR050345">
    <property type="entry name" value="Aliph_Amidase/BUP"/>
</dbReference>
<accession>X0VNQ5</accession>
<dbReference type="InterPro" id="IPR036526">
    <property type="entry name" value="C-N_Hydrolase_sf"/>
</dbReference>
<dbReference type="PROSITE" id="PS50263">
    <property type="entry name" value="CN_HYDROLASE"/>
    <property type="match status" value="1"/>
</dbReference>
<protein>
    <recommendedName>
        <fullName evidence="2">CN hydrolase domain-containing protein</fullName>
    </recommendedName>
</protein>
<organism evidence="3">
    <name type="scientific">marine sediment metagenome</name>
    <dbReference type="NCBI Taxonomy" id="412755"/>
    <lineage>
        <taxon>unclassified sequences</taxon>
        <taxon>metagenomes</taxon>
        <taxon>ecological metagenomes</taxon>
    </lineage>
</organism>
<gene>
    <name evidence="3" type="ORF">S01H1_39455</name>
</gene>
<dbReference type="Gene3D" id="3.60.110.10">
    <property type="entry name" value="Carbon-nitrogen hydrolase"/>
    <property type="match status" value="1"/>
</dbReference>
<evidence type="ECO:0000313" key="3">
    <source>
        <dbReference type="EMBL" id="GAG12792.1"/>
    </source>
</evidence>
<dbReference type="AlphaFoldDB" id="X0VNQ5"/>
<proteinExistence type="predicted"/>
<evidence type="ECO:0000259" key="2">
    <source>
        <dbReference type="PROSITE" id="PS50263"/>
    </source>
</evidence>
<dbReference type="EMBL" id="BARS01024900">
    <property type="protein sequence ID" value="GAG12792.1"/>
    <property type="molecule type" value="Genomic_DNA"/>
</dbReference>
<keyword evidence="1" id="KW-0378">Hydrolase</keyword>
<dbReference type="GO" id="GO:0016811">
    <property type="term" value="F:hydrolase activity, acting on carbon-nitrogen (but not peptide) bonds, in linear amides"/>
    <property type="evidence" value="ECO:0007669"/>
    <property type="project" value="TreeGrafter"/>
</dbReference>
<feature type="domain" description="CN hydrolase" evidence="2">
    <location>
        <begin position="1"/>
        <end position="181"/>
    </location>
</feature>
<dbReference type="SUPFAM" id="SSF56317">
    <property type="entry name" value="Carbon-nitrogen hydrolase"/>
    <property type="match status" value="1"/>
</dbReference>